<protein>
    <recommendedName>
        <fullName evidence="4">Tetratricopeptide repeat protein</fullName>
    </recommendedName>
</protein>
<dbReference type="Proteomes" id="UP001317705">
    <property type="component" value="Chromosome"/>
</dbReference>
<reference evidence="2 3" key="1">
    <citation type="submission" date="2022-12" db="EMBL/GenBank/DDBJ databases">
        <title>Polyphasic characterization of Geotalea uranireducens NIT-SL11 newly isolated from a complex of sewage sludge and microbially reduced graphene oxide.</title>
        <authorList>
            <person name="Xie L."/>
            <person name="Yoshida N."/>
            <person name="Meng L."/>
        </authorList>
    </citation>
    <scope>NUCLEOTIDE SEQUENCE [LARGE SCALE GENOMIC DNA]</scope>
    <source>
        <strain evidence="2 3">NIT-SL11</strain>
    </source>
</reference>
<evidence type="ECO:0000313" key="3">
    <source>
        <dbReference type="Proteomes" id="UP001317705"/>
    </source>
</evidence>
<dbReference type="Gene3D" id="1.25.40.10">
    <property type="entry name" value="Tetratricopeptide repeat domain"/>
    <property type="match status" value="1"/>
</dbReference>
<dbReference type="InterPro" id="IPR011990">
    <property type="entry name" value="TPR-like_helical_dom_sf"/>
</dbReference>
<feature type="transmembrane region" description="Helical" evidence="1">
    <location>
        <begin position="7"/>
        <end position="25"/>
    </location>
</feature>
<keyword evidence="1" id="KW-0472">Membrane</keyword>
<organism evidence="2 3">
    <name type="scientific">Geotalea uraniireducens</name>
    <dbReference type="NCBI Taxonomy" id="351604"/>
    <lineage>
        <taxon>Bacteria</taxon>
        <taxon>Pseudomonadati</taxon>
        <taxon>Thermodesulfobacteriota</taxon>
        <taxon>Desulfuromonadia</taxon>
        <taxon>Geobacterales</taxon>
        <taxon>Geobacteraceae</taxon>
        <taxon>Geotalea</taxon>
    </lineage>
</organism>
<proteinExistence type="predicted"/>
<dbReference type="EMBL" id="AP027151">
    <property type="protein sequence ID" value="BDV44505.1"/>
    <property type="molecule type" value="Genomic_DNA"/>
</dbReference>
<sequence>MIERTKTIIANVTVVAVVIVALIWGDSWYRQRTLFLRGEADLSAGKAMAAIADYEAAIHMYTPASTLVDESAQRLWGLGESFEQAGDAARALIAYRALRSSFYAVRWFLQPGKEWIARCDGKIAEILQRQGYRQP</sequence>
<keyword evidence="3" id="KW-1185">Reference proteome</keyword>
<gene>
    <name evidence="2" type="ORF">GURASL_34280</name>
</gene>
<dbReference type="RefSeq" id="WP_282000603.1">
    <property type="nucleotide sequence ID" value="NZ_AP027151.1"/>
</dbReference>
<evidence type="ECO:0000313" key="2">
    <source>
        <dbReference type="EMBL" id="BDV44505.1"/>
    </source>
</evidence>
<evidence type="ECO:0008006" key="4">
    <source>
        <dbReference type="Google" id="ProtNLM"/>
    </source>
</evidence>
<dbReference type="SUPFAM" id="SSF48452">
    <property type="entry name" value="TPR-like"/>
    <property type="match status" value="1"/>
</dbReference>
<keyword evidence="1" id="KW-1133">Transmembrane helix</keyword>
<name>A0ABN6VZZ5_9BACT</name>
<accession>A0ABN6VZZ5</accession>
<keyword evidence="1" id="KW-0812">Transmembrane</keyword>
<evidence type="ECO:0000256" key="1">
    <source>
        <dbReference type="SAM" id="Phobius"/>
    </source>
</evidence>